<dbReference type="EMBL" id="CADCVT010000266">
    <property type="protein sequence ID" value="CAA9512987.1"/>
    <property type="molecule type" value="Genomic_DNA"/>
</dbReference>
<dbReference type="InterPro" id="IPR020904">
    <property type="entry name" value="Sc_DH/Rdtase_CS"/>
</dbReference>
<dbReference type="AlphaFoldDB" id="A0A6J4T3M4"/>
<dbReference type="Gene3D" id="3.40.50.720">
    <property type="entry name" value="NAD(P)-binding Rossmann-like Domain"/>
    <property type="match status" value="1"/>
</dbReference>
<dbReference type="PRINTS" id="PR00080">
    <property type="entry name" value="SDRFAMILY"/>
</dbReference>
<accession>A0A6J4T3M4</accession>
<evidence type="ECO:0000313" key="4">
    <source>
        <dbReference type="EMBL" id="CAA9512987.1"/>
    </source>
</evidence>
<dbReference type="SUPFAM" id="SSF51735">
    <property type="entry name" value="NAD(P)-binding Rossmann-fold domains"/>
    <property type="match status" value="1"/>
</dbReference>
<gene>
    <name evidence="4" type="ORF">AVDCRST_MAG85-2446</name>
</gene>
<protein>
    <recommendedName>
        <fullName evidence="5">3-oxoacyl-[acyl-carrier protein] reductase</fullName>
    </recommendedName>
</protein>
<dbReference type="GO" id="GO:0016491">
    <property type="term" value="F:oxidoreductase activity"/>
    <property type="evidence" value="ECO:0007669"/>
    <property type="project" value="UniProtKB-KW"/>
</dbReference>
<dbReference type="PANTHER" id="PTHR44196">
    <property type="entry name" value="DEHYDROGENASE/REDUCTASE SDR FAMILY MEMBER 7B"/>
    <property type="match status" value="1"/>
</dbReference>
<dbReference type="PRINTS" id="PR00081">
    <property type="entry name" value="GDHRDH"/>
</dbReference>
<evidence type="ECO:0000256" key="3">
    <source>
        <dbReference type="RuleBase" id="RU000363"/>
    </source>
</evidence>
<evidence type="ECO:0008006" key="5">
    <source>
        <dbReference type="Google" id="ProtNLM"/>
    </source>
</evidence>
<dbReference type="GO" id="GO:0016020">
    <property type="term" value="C:membrane"/>
    <property type="evidence" value="ECO:0007669"/>
    <property type="project" value="TreeGrafter"/>
</dbReference>
<dbReference type="CDD" id="cd05233">
    <property type="entry name" value="SDR_c"/>
    <property type="match status" value="1"/>
</dbReference>
<dbReference type="PANTHER" id="PTHR44196:SF1">
    <property type="entry name" value="DEHYDROGENASE_REDUCTASE SDR FAMILY MEMBER 7B"/>
    <property type="match status" value="1"/>
</dbReference>
<comment type="similarity">
    <text evidence="1 3">Belongs to the short-chain dehydrogenases/reductases (SDR) family.</text>
</comment>
<evidence type="ECO:0000256" key="2">
    <source>
        <dbReference type="ARBA" id="ARBA00023002"/>
    </source>
</evidence>
<dbReference type="PROSITE" id="PS00061">
    <property type="entry name" value="ADH_SHORT"/>
    <property type="match status" value="1"/>
</dbReference>
<organism evidence="4">
    <name type="scientific">uncultured Solirubrobacteraceae bacterium</name>
    <dbReference type="NCBI Taxonomy" id="1162706"/>
    <lineage>
        <taxon>Bacteria</taxon>
        <taxon>Bacillati</taxon>
        <taxon>Actinomycetota</taxon>
        <taxon>Thermoleophilia</taxon>
        <taxon>Solirubrobacterales</taxon>
        <taxon>Solirubrobacteraceae</taxon>
        <taxon>environmental samples</taxon>
    </lineage>
</organism>
<proteinExistence type="inferred from homology"/>
<evidence type="ECO:0000256" key="1">
    <source>
        <dbReference type="ARBA" id="ARBA00006484"/>
    </source>
</evidence>
<keyword evidence="2" id="KW-0560">Oxidoreductase</keyword>
<sequence length="257" mass="27270">MHARGANVVLAGLEPAELEARAAELGDRAAWFEADVTDLTAMEGVVAGAIERFGGVDVVVANAGVAPHGTVASIDPAMFDRTIEVNLLGVFRTVRAALPQITSRGGYILIVSSASALVHTPTMAAYTASKAGVEAFGDALRGEIAHTGARVGVAYFSFIDTDMVRKSFARPSVQHTRERNGGAFMKVAPLSEAIDAIERGIVTRARHVAAPRSVRPLIWLRSIAQPLSELGGRRTGIEETIRMVEAEDSELTTEQPV</sequence>
<dbReference type="Pfam" id="PF00106">
    <property type="entry name" value="adh_short"/>
    <property type="match status" value="1"/>
</dbReference>
<reference evidence="4" key="1">
    <citation type="submission" date="2020-02" db="EMBL/GenBank/DDBJ databases">
        <authorList>
            <person name="Meier V. D."/>
        </authorList>
    </citation>
    <scope>NUCLEOTIDE SEQUENCE</scope>
    <source>
        <strain evidence="4">AVDCRST_MAG85</strain>
    </source>
</reference>
<name>A0A6J4T3M4_9ACTN</name>
<dbReference type="InterPro" id="IPR036291">
    <property type="entry name" value="NAD(P)-bd_dom_sf"/>
</dbReference>
<dbReference type="InterPro" id="IPR002347">
    <property type="entry name" value="SDR_fam"/>
</dbReference>
<dbReference type="NCBIfam" id="NF004526">
    <property type="entry name" value="PRK05872.1"/>
    <property type="match status" value="1"/>
</dbReference>